<dbReference type="PROSITE" id="PS00600">
    <property type="entry name" value="AA_TRANSFER_CLASS_3"/>
    <property type="match status" value="1"/>
</dbReference>
<dbReference type="GO" id="GO:0008483">
    <property type="term" value="F:transaminase activity"/>
    <property type="evidence" value="ECO:0007669"/>
    <property type="project" value="UniProtKB-KW"/>
</dbReference>
<dbReference type="InterPro" id="IPR015422">
    <property type="entry name" value="PyrdxlP-dep_Trfase_small"/>
</dbReference>
<dbReference type="InterPro" id="IPR015421">
    <property type="entry name" value="PyrdxlP-dep_Trfase_major"/>
</dbReference>
<keyword evidence="5" id="KW-0808">Transferase</keyword>
<dbReference type="PIRSF" id="PIRSF000521">
    <property type="entry name" value="Transaminase_4ab_Lys_Orn"/>
    <property type="match status" value="1"/>
</dbReference>
<comment type="cofactor">
    <cofactor evidence="1">
        <name>pyridoxal 5'-phosphate</name>
        <dbReference type="ChEBI" id="CHEBI:597326"/>
    </cofactor>
</comment>
<sequence length="441" mass="46510">MNTQTPQGEVRQILEMNAFKPGDTKAEAVERRLANLGAASVLFYRQPIEMVAAQGAWMIARDGTRYLDFYNNVPSVGHSHPRVVEAVATQIGKLNTNTRYIVAIVDEYLEALKSHLPAALSNVVMTCSGSEANDLAIRVARAATGGTGIIVTETAYHGNTALVTETSPSALKRGSLPDHVIAVPPPSAGHFGNDIAGGFRASIEAAIAEFGRRGIRPAALLADSIFSSDGIFADPAGFLRPAVEAMRAAGGLFIADEVQPGFARTGEAFWGFARHGVTPDLVTMGKPMGNGFPMAGMAAKPEHLASFCTDVGYFNTFGGNPVAAAAGLAVLDVIREQGLQQNALETGRLLLDGLRDIAASEPRVAEVRGAGLFIGVDLAEEETGRPDADLTVRVIDAMRDQGVLIGAAGRYGATLKVRPPLCLNQAEAEQFLSAFRAAIRS</sequence>
<dbReference type="CDD" id="cd00610">
    <property type="entry name" value="OAT_like"/>
    <property type="match status" value="1"/>
</dbReference>
<evidence type="ECO:0000256" key="1">
    <source>
        <dbReference type="ARBA" id="ARBA00001933"/>
    </source>
</evidence>
<keyword evidence="3 4" id="KW-0663">Pyridoxal phosphate</keyword>
<dbReference type="Pfam" id="PF00202">
    <property type="entry name" value="Aminotran_3"/>
    <property type="match status" value="1"/>
</dbReference>
<dbReference type="InterPro" id="IPR049704">
    <property type="entry name" value="Aminotrans_3_PPA_site"/>
</dbReference>
<dbReference type="InterPro" id="IPR005814">
    <property type="entry name" value="Aminotrans_3"/>
</dbReference>
<name>A0ABT7F3F7_9RHOB</name>
<dbReference type="Gene3D" id="3.40.640.10">
    <property type="entry name" value="Type I PLP-dependent aspartate aminotransferase-like (Major domain)"/>
    <property type="match status" value="1"/>
</dbReference>
<evidence type="ECO:0000313" key="5">
    <source>
        <dbReference type="EMBL" id="MDK3019133.1"/>
    </source>
</evidence>
<evidence type="ECO:0000256" key="3">
    <source>
        <dbReference type="ARBA" id="ARBA00022898"/>
    </source>
</evidence>
<dbReference type="InterPro" id="IPR015424">
    <property type="entry name" value="PyrdxlP-dep_Trfase"/>
</dbReference>
<comment type="caution">
    <text evidence="5">The sequence shown here is derived from an EMBL/GenBank/DDBJ whole genome shotgun (WGS) entry which is preliminary data.</text>
</comment>
<accession>A0ABT7F3F7</accession>
<gene>
    <name evidence="5" type="ORF">QO033_15735</name>
</gene>
<dbReference type="RefSeq" id="WP_284481937.1">
    <property type="nucleotide sequence ID" value="NZ_JASNJD010000012.1"/>
</dbReference>
<dbReference type="SUPFAM" id="SSF53383">
    <property type="entry name" value="PLP-dependent transferases"/>
    <property type="match status" value="1"/>
</dbReference>
<evidence type="ECO:0000313" key="6">
    <source>
        <dbReference type="Proteomes" id="UP001243757"/>
    </source>
</evidence>
<keyword evidence="6" id="KW-1185">Reference proteome</keyword>
<organism evidence="5 6">
    <name type="scientific">Pseudodonghicola flavimaris</name>
    <dbReference type="NCBI Taxonomy" id="3050036"/>
    <lineage>
        <taxon>Bacteria</taxon>
        <taxon>Pseudomonadati</taxon>
        <taxon>Pseudomonadota</taxon>
        <taxon>Alphaproteobacteria</taxon>
        <taxon>Rhodobacterales</taxon>
        <taxon>Paracoccaceae</taxon>
        <taxon>Pseudodonghicola</taxon>
    </lineage>
</organism>
<dbReference type="PANTHER" id="PTHR45688:SF13">
    <property type="entry name" value="ALANINE--GLYOXYLATE AMINOTRANSFERASE 2-LIKE"/>
    <property type="match status" value="1"/>
</dbReference>
<comment type="similarity">
    <text evidence="2 4">Belongs to the class-III pyridoxal-phosphate-dependent aminotransferase family.</text>
</comment>
<evidence type="ECO:0000256" key="2">
    <source>
        <dbReference type="ARBA" id="ARBA00008954"/>
    </source>
</evidence>
<keyword evidence="5" id="KW-0032">Aminotransferase</keyword>
<evidence type="ECO:0000256" key="4">
    <source>
        <dbReference type="RuleBase" id="RU003560"/>
    </source>
</evidence>
<dbReference type="Gene3D" id="3.90.1150.10">
    <property type="entry name" value="Aspartate Aminotransferase, domain 1"/>
    <property type="match status" value="1"/>
</dbReference>
<dbReference type="PANTHER" id="PTHR45688">
    <property type="match status" value="1"/>
</dbReference>
<reference evidence="5 6" key="1">
    <citation type="submission" date="2023-05" db="EMBL/GenBank/DDBJ databases">
        <title>Pseudodonghicola sp. nov.</title>
        <authorList>
            <person name="Huang J."/>
        </authorList>
    </citation>
    <scope>NUCLEOTIDE SEQUENCE [LARGE SCALE GENOMIC DNA]</scope>
    <source>
        <strain evidence="5 6">IC7</strain>
    </source>
</reference>
<dbReference type="EMBL" id="JASNJD010000012">
    <property type="protein sequence ID" value="MDK3019133.1"/>
    <property type="molecule type" value="Genomic_DNA"/>
</dbReference>
<proteinExistence type="inferred from homology"/>
<dbReference type="Proteomes" id="UP001243757">
    <property type="component" value="Unassembled WGS sequence"/>
</dbReference>
<protein>
    <submittedName>
        <fullName evidence="5">Aspartate aminotransferase family protein</fullName>
    </submittedName>
</protein>